<organism evidence="2 3">
    <name type="scientific">Vanessa tameamea</name>
    <name type="common">Kamehameha butterfly</name>
    <dbReference type="NCBI Taxonomy" id="334116"/>
    <lineage>
        <taxon>Eukaryota</taxon>
        <taxon>Metazoa</taxon>
        <taxon>Ecdysozoa</taxon>
        <taxon>Arthropoda</taxon>
        <taxon>Hexapoda</taxon>
        <taxon>Insecta</taxon>
        <taxon>Pterygota</taxon>
        <taxon>Neoptera</taxon>
        <taxon>Endopterygota</taxon>
        <taxon>Lepidoptera</taxon>
        <taxon>Glossata</taxon>
        <taxon>Ditrysia</taxon>
        <taxon>Papilionoidea</taxon>
        <taxon>Nymphalidae</taxon>
        <taxon>Nymphalinae</taxon>
        <taxon>Vanessa</taxon>
    </lineage>
</organism>
<dbReference type="InterPro" id="IPR002130">
    <property type="entry name" value="Cyclophilin-type_PPIase_dom"/>
</dbReference>
<name>A0A8B8IR31_VANTA</name>
<feature type="domain" description="PPIase cyclophilin-type" evidence="1">
    <location>
        <begin position="167"/>
        <end position="314"/>
    </location>
</feature>
<evidence type="ECO:0000259" key="1">
    <source>
        <dbReference type="PROSITE" id="PS50072"/>
    </source>
</evidence>
<evidence type="ECO:0000313" key="2">
    <source>
        <dbReference type="Proteomes" id="UP001652626"/>
    </source>
</evidence>
<dbReference type="InterPro" id="IPR029000">
    <property type="entry name" value="Cyclophilin-like_dom_sf"/>
</dbReference>
<dbReference type="Gene3D" id="2.40.100.10">
    <property type="entry name" value="Cyclophilin-like"/>
    <property type="match status" value="1"/>
</dbReference>
<dbReference type="AlphaFoldDB" id="A0A8B8IR31"/>
<dbReference type="OMA" id="DCSTQFF"/>
<dbReference type="Proteomes" id="UP001652626">
    <property type="component" value="Chromosome 13"/>
</dbReference>
<dbReference type="OrthoDB" id="408413at2759"/>
<sequence>MISNTKVKINHPWERTIKHVYNDFKHGHNTVNNPNYPEKKVCAQVKDRVKISIIGNRVVKEFISCVHLVKTMHKYRPKTFDTPSIREVTTAEWPKVWNDLKLQYGGLAYCLENQVAVILNDKFLGGEKELKEIIQSRYHYHFHLDYYKEGINNFANFIRTSGRPCAYMHILIDCEYAGTLIFMLYADIVPYTSENFLRLCRDKKGGYSGTPVHRIVKDGWIQCGGFGLKNTDLDCENFIVPHDRRGVLCMANDGRHTDCSTQFFVLLQPAPWMAHKYVAFGQLIDGESTLKVIESVPTFYESPKCDIIIQKADILNLECQDIKINKNTNEYLQKHIEDLVALGDLLYEDLMKRVLLEIELKRIVLEEMENVEAEEINTVEHGTRNIRATERFIRKKEDLEQLQKSQIYNSRASSAISEARVNNDFDVEVYDYEPEEMSYKHVSLAETVSLIVKPVKPYYLPLTDVPYPGEVDSTYDLKKFLRGDYCLESDLQNNPAKKNIRNKISFVSEVYKFDNDSEILSVESISSEDEQDIRRYLKLNVDRVSFGGGVIRSIARGIGKYNIFEDTRKSELITDEELRRFRLASIDRRSRESHDKKVSISLPTNNAYKEPTRIKRRQTGFVRPEDLERIYLIHKPSSHDGVDSEDEGSMTGSRKVRIVESAIGTQNKFTRKQAGAARLSDLTESDIDVRRKSALTRLYDNLTFDNEVGPTLKEYKPTDRGSFKKFILIQSPMTRMKNGDSTKINYLRTSITIDDSSFEQVLNIQHDRRTARKISSDYVKTIDQIEHRGESSIRSVEFAKTRPSLTVSQYQQKNIKHLPGIQNAALKKKKSSIRNSGSRNSLHGLRLPGDTPLYSMIEMDDYQK</sequence>
<evidence type="ECO:0000313" key="3">
    <source>
        <dbReference type="RefSeq" id="XP_026499589.2"/>
    </source>
</evidence>
<accession>A0A8B8IR31</accession>
<dbReference type="SUPFAM" id="SSF50891">
    <property type="entry name" value="Cyclophilin-like"/>
    <property type="match status" value="1"/>
</dbReference>
<protein>
    <submittedName>
        <fullName evidence="3">Uncharacterized protein LOC113403305</fullName>
    </submittedName>
</protein>
<dbReference type="PROSITE" id="PS50072">
    <property type="entry name" value="CSA_PPIASE_2"/>
    <property type="match status" value="1"/>
</dbReference>
<dbReference type="Pfam" id="PF00160">
    <property type="entry name" value="Pro_isomerase"/>
    <property type="match status" value="1"/>
</dbReference>
<dbReference type="RefSeq" id="XP_026499589.2">
    <property type="nucleotide sequence ID" value="XM_026643804.2"/>
</dbReference>
<dbReference type="PANTHER" id="PTHR11071">
    <property type="entry name" value="PEPTIDYL-PROLYL CIS-TRANS ISOMERASE"/>
    <property type="match status" value="1"/>
</dbReference>
<proteinExistence type="predicted"/>
<dbReference type="GO" id="GO:0005737">
    <property type="term" value="C:cytoplasm"/>
    <property type="evidence" value="ECO:0007669"/>
    <property type="project" value="TreeGrafter"/>
</dbReference>
<gene>
    <name evidence="3" type="primary">LOC113403305</name>
</gene>
<dbReference type="GeneID" id="113403305"/>
<dbReference type="PANTHER" id="PTHR11071:SF561">
    <property type="entry name" value="PEPTIDYL-PROLYL CIS-TRANS ISOMERASE D-RELATED"/>
    <property type="match status" value="1"/>
</dbReference>
<dbReference type="GO" id="GO:0003755">
    <property type="term" value="F:peptidyl-prolyl cis-trans isomerase activity"/>
    <property type="evidence" value="ECO:0007669"/>
    <property type="project" value="InterPro"/>
</dbReference>
<keyword evidence="2" id="KW-1185">Reference proteome</keyword>
<dbReference type="PRINTS" id="PR00153">
    <property type="entry name" value="CSAPPISMRASE"/>
</dbReference>
<reference evidence="3" key="1">
    <citation type="submission" date="2025-08" db="UniProtKB">
        <authorList>
            <consortium name="RefSeq"/>
        </authorList>
    </citation>
    <scope>IDENTIFICATION</scope>
    <source>
        <tissue evidence="3">Whole body</tissue>
    </source>
</reference>